<name>X0XZ77_9ZZZZ</name>
<gene>
    <name evidence="1" type="ORF">S01H1_75333</name>
</gene>
<evidence type="ECO:0000313" key="1">
    <source>
        <dbReference type="EMBL" id="GAG48690.1"/>
    </source>
</evidence>
<sequence>MNDFATVKNVETGFKAASERIGSVETDVNE</sequence>
<comment type="caution">
    <text evidence="1">The sequence shown here is derived from an EMBL/GenBank/DDBJ whole genome shotgun (WGS) entry which is preliminary data.</text>
</comment>
<protein>
    <submittedName>
        <fullName evidence="1">Uncharacterized protein</fullName>
    </submittedName>
</protein>
<proteinExistence type="predicted"/>
<dbReference type="EMBL" id="BARS01050465">
    <property type="protein sequence ID" value="GAG48690.1"/>
    <property type="molecule type" value="Genomic_DNA"/>
</dbReference>
<feature type="non-terminal residue" evidence="1">
    <location>
        <position position="30"/>
    </location>
</feature>
<accession>X0XZ77</accession>
<dbReference type="AlphaFoldDB" id="X0XZ77"/>
<organism evidence="1">
    <name type="scientific">marine sediment metagenome</name>
    <dbReference type="NCBI Taxonomy" id="412755"/>
    <lineage>
        <taxon>unclassified sequences</taxon>
        <taxon>metagenomes</taxon>
        <taxon>ecological metagenomes</taxon>
    </lineage>
</organism>
<reference evidence="1" key="1">
    <citation type="journal article" date="2014" name="Front. Microbiol.">
        <title>High frequency of phylogenetically diverse reductive dehalogenase-homologous genes in deep subseafloor sedimentary metagenomes.</title>
        <authorList>
            <person name="Kawai M."/>
            <person name="Futagami T."/>
            <person name="Toyoda A."/>
            <person name="Takaki Y."/>
            <person name="Nishi S."/>
            <person name="Hori S."/>
            <person name="Arai W."/>
            <person name="Tsubouchi T."/>
            <person name="Morono Y."/>
            <person name="Uchiyama I."/>
            <person name="Ito T."/>
            <person name="Fujiyama A."/>
            <person name="Inagaki F."/>
            <person name="Takami H."/>
        </authorList>
    </citation>
    <scope>NUCLEOTIDE SEQUENCE</scope>
    <source>
        <strain evidence="1">Expedition CK06-06</strain>
    </source>
</reference>